<evidence type="ECO:0000313" key="4">
    <source>
        <dbReference type="Proteomes" id="UP000034299"/>
    </source>
</evidence>
<evidence type="ECO:0000256" key="1">
    <source>
        <dbReference type="ARBA" id="ARBA00022676"/>
    </source>
</evidence>
<organism evidence="3 4">
    <name type="scientific">Candidatus Magasanikbacteria bacterium GW2011_GWA2_41_55</name>
    <dbReference type="NCBI Taxonomy" id="1619038"/>
    <lineage>
        <taxon>Bacteria</taxon>
        <taxon>Candidatus Magasanikiibacteriota</taxon>
    </lineage>
</organism>
<gene>
    <name evidence="3" type="ORF">UU69_C0005G0007</name>
</gene>
<dbReference type="SUPFAM" id="SSF53756">
    <property type="entry name" value="UDP-Glycosyltransferase/glycogen phosphorylase"/>
    <property type="match status" value="1"/>
</dbReference>
<evidence type="ECO:0000256" key="2">
    <source>
        <dbReference type="ARBA" id="ARBA00022679"/>
    </source>
</evidence>
<accession>A0A0G0WKS8</accession>
<sequence length="411" mass="47569">MAELFIVDKKRNMKLNTLRYLDRKLGIPLCNSLYFFKKIFFRYKRIKFDRKKVKKILVIKIWGMGSIVLASPLFKNLKENFPEAEIWFLTKSGFESIYSNKFFNHTETIKLKGFLSAVWNFLKLIVKFRRNKFDLVIDLEIVSRYTALLSYLSGAKIKVGFEITGQNKDKFYDFKVLYHESKHISEMFLNTLKTLGLETVPRNPLPPVFANDTEEAFILKKYGVKKPYVVININASELAYQRRLAPEQFSLIIKNISDFFPEYSIILIGSKEETNYVGGFKNVFLPEIRNVFDLSGKTNLSELFFIISEARLVISNDSGPAHAASSFGVPLIVFFGPESPTIYAPQGGEKTIFYSRIHCSPCISVYKDKKIKCQFDAECLTGIDVGKINKKVLEYLKNNRDKNHRNNFKEI</sequence>
<dbReference type="CDD" id="cd03789">
    <property type="entry name" value="GT9_LPS_heptosyltransferase"/>
    <property type="match status" value="1"/>
</dbReference>
<reference evidence="3 4" key="1">
    <citation type="journal article" date="2015" name="Nature">
        <title>rRNA introns, odd ribosomes, and small enigmatic genomes across a large radiation of phyla.</title>
        <authorList>
            <person name="Brown C.T."/>
            <person name="Hug L.A."/>
            <person name="Thomas B.C."/>
            <person name="Sharon I."/>
            <person name="Castelle C.J."/>
            <person name="Singh A."/>
            <person name="Wilkins M.J."/>
            <person name="Williams K.H."/>
            <person name="Banfield J.F."/>
        </authorList>
    </citation>
    <scope>NUCLEOTIDE SEQUENCE [LARGE SCALE GENOMIC DNA]</scope>
</reference>
<protein>
    <submittedName>
        <fullName evidence="3">Glycosyl transferase family 9</fullName>
    </submittedName>
</protein>
<dbReference type="EMBL" id="LCBP01000005">
    <property type="protein sequence ID" value="KKS13435.1"/>
    <property type="molecule type" value="Genomic_DNA"/>
</dbReference>
<dbReference type="InterPro" id="IPR002201">
    <property type="entry name" value="Glyco_trans_9"/>
</dbReference>
<dbReference type="InterPro" id="IPR051199">
    <property type="entry name" value="LPS_LOS_Heptosyltrfase"/>
</dbReference>
<dbReference type="GO" id="GO:0008713">
    <property type="term" value="F:ADP-heptose-lipopolysaccharide heptosyltransferase activity"/>
    <property type="evidence" value="ECO:0007669"/>
    <property type="project" value="TreeGrafter"/>
</dbReference>
<dbReference type="Proteomes" id="UP000034299">
    <property type="component" value="Unassembled WGS sequence"/>
</dbReference>
<comment type="caution">
    <text evidence="3">The sequence shown here is derived from an EMBL/GenBank/DDBJ whole genome shotgun (WGS) entry which is preliminary data.</text>
</comment>
<dbReference type="Gene3D" id="3.40.50.2000">
    <property type="entry name" value="Glycogen Phosphorylase B"/>
    <property type="match status" value="2"/>
</dbReference>
<proteinExistence type="predicted"/>
<dbReference type="PANTHER" id="PTHR30160">
    <property type="entry name" value="TETRAACYLDISACCHARIDE 4'-KINASE-RELATED"/>
    <property type="match status" value="1"/>
</dbReference>
<dbReference type="Pfam" id="PF01075">
    <property type="entry name" value="Glyco_transf_9"/>
    <property type="match status" value="1"/>
</dbReference>
<dbReference type="GO" id="GO:0009244">
    <property type="term" value="P:lipopolysaccharide core region biosynthetic process"/>
    <property type="evidence" value="ECO:0007669"/>
    <property type="project" value="TreeGrafter"/>
</dbReference>
<keyword evidence="2 3" id="KW-0808">Transferase</keyword>
<dbReference type="GO" id="GO:0005829">
    <property type="term" value="C:cytosol"/>
    <property type="evidence" value="ECO:0007669"/>
    <property type="project" value="TreeGrafter"/>
</dbReference>
<evidence type="ECO:0000313" key="3">
    <source>
        <dbReference type="EMBL" id="KKS13435.1"/>
    </source>
</evidence>
<keyword evidence="1" id="KW-0328">Glycosyltransferase</keyword>
<dbReference type="AlphaFoldDB" id="A0A0G0WKS8"/>
<name>A0A0G0WKS8_9BACT</name>